<dbReference type="AlphaFoldDB" id="A0A9P1I9H5"/>
<dbReference type="OrthoDB" id="5837276at2759"/>
<evidence type="ECO:0000256" key="3">
    <source>
        <dbReference type="ARBA" id="ARBA00015571"/>
    </source>
</evidence>
<feature type="compositionally biased region" description="Basic residues" evidence="7">
    <location>
        <begin position="377"/>
        <end position="386"/>
    </location>
</feature>
<dbReference type="GO" id="GO:0016020">
    <property type="term" value="C:membrane"/>
    <property type="evidence" value="ECO:0007669"/>
    <property type="project" value="UniProtKB-SubCell"/>
</dbReference>
<evidence type="ECO:0000256" key="4">
    <source>
        <dbReference type="ARBA" id="ARBA00022692"/>
    </source>
</evidence>
<reference evidence="9" key="1">
    <citation type="submission" date="2022-11" db="EMBL/GenBank/DDBJ databases">
        <authorList>
            <person name="Kikuchi T."/>
        </authorList>
    </citation>
    <scope>NUCLEOTIDE SEQUENCE</scope>
    <source>
        <strain evidence="9">PS1010</strain>
    </source>
</reference>
<protein>
    <recommendedName>
        <fullName evidence="3">Chloride channel CLIC-like protein 1</fullName>
    </recommendedName>
</protein>
<dbReference type="PANTHER" id="PTHR34093:SF1">
    <property type="entry name" value="CHLORIDE CHANNEL CLIC-LIKE PROTEIN 1"/>
    <property type="match status" value="1"/>
</dbReference>
<gene>
    <name evidence="9" type="ORF">CAMP_LOCUS3612</name>
</gene>
<evidence type="ECO:0000256" key="1">
    <source>
        <dbReference type="ARBA" id="ARBA00004141"/>
    </source>
</evidence>
<feature type="transmembrane region" description="Helical" evidence="8">
    <location>
        <begin position="167"/>
        <end position="184"/>
    </location>
</feature>
<evidence type="ECO:0000256" key="5">
    <source>
        <dbReference type="ARBA" id="ARBA00022989"/>
    </source>
</evidence>
<proteinExistence type="inferred from homology"/>
<accession>A0A9P1I9H5</accession>
<sequence length="423" mass="48517">MILLLLLFIPICSASLTPPSTENVWLDPNDPTAKYRKPSQTNNCEEKINNDKYLRLILRQMMHDLHVDYTIPEYVARDVKIQIPKYSMSVLSKYLTADEETSEDTAMSREIVRSALADIFKVNDDYIENNFQDLIRKSQPILFTLNILILPAALIVIIKSIIRPKNFYILLISTIFIISMYCGYNRKYQEAEARRFAQIQQLNSLSDACAPEGLLQRFSDSMLSLIRYQPKSDCQKYIEHQFISIFFEISPIEVFSETVASGLLSFFSESAKHFKRFFRDLYEGTPIMAQIVMTVFLIATFGKIKTPFFSYEPILLKFLSSSVSKMVEYMEDAPTAAPTSQLIITHKSEPQSSLCAPAPDQLLLKSEPENLKESPKKSKKRGKKLKIKEEEEEVKITPKLEDSEDEEWENAINDSDLSSEISG</sequence>
<feature type="compositionally biased region" description="Basic and acidic residues" evidence="7">
    <location>
        <begin position="366"/>
        <end position="376"/>
    </location>
</feature>
<keyword evidence="6 8" id="KW-0472">Membrane</keyword>
<keyword evidence="10" id="KW-1185">Reference proteome</keyword>
<keyword evidence="4 8" id="KW-0812">Transmembrane</keyword>
<evidence type="ECO:0000256" key="7">
    <source>
        <dbReference type="SAM" id="MobiDB-lite"/>
    </source>
</evidence>
<dbReference type="GO" id="GO:0005783">
    <property type="term" value="C:endoplasmic reticulum"/>
    <property type="evidence" value="ECO:0007669"/>
    <property type="project" value="TreeGrafter"/>
</dbReference>
<evidence type="ECO:0000313" key="10">
    <source>
        <dbReference type="Proteomes" id="UP001152747"/>
    </source>
</evidence>
<comment type="subcellular location">
    <subcellularLocation>
        <location evidence="1">Membrane</location>
        <topology evidence="1">Multi-pass membrane protein</topology>
    </subcellularLocation>
</comment>
<dbReference type="GO" id="GO:0005254">
    <property type="term" value="F:chloride channel activity"/>
    <property type="evidence" value="ECO:0007669"/>
    <property type="project" value="TreeGrafter"/>
</dbReference>
<comment type="caution">
    <text evidence="9">The sequence shown here is derived from an EMBL/GenBank/DDBJ whole genome shotgun (WGS) entry which is preliminary data.</text>
</comment>
<evidence type="ECO:0000256" key="6">
    <source>
        <dbReference type="ARBA" id="ARBA00023136"/>
    </source>
</evidence>
<organism evidence="9 10">
    <name type="scientific">Caenorhabditis angaria</name>
    <dbReference type="NCBI Taxonomy" id="860376"/>
    <lineage>
        <taxon>Eukaryota</taxon>
        <taxon>Metazoa</taxon>
        <taxon>Ecdysozoa</taxon>
        <taxon>Nematoda</taxon>
        <taxon>Chromadorea</taxon>
        <taxon>Rhabditida</taxon>
        <taxon>Rhabditina</taxon>
        <taxon>Rhabditomorpha</taxon>
        <taxon>Rhabditoidea</taxon>
        <taxon>Rhabditidae</taxon>
        <taxon>Peloderinae</taxon>
        <taxon>Caenorhabditis</taxon>
    </lineage>
</organism>
<keyword evidence="5 8" id="KW-1133">Transmembrane helix</keyword>
<feature type="region of interest" description="Disordered" evidence="7">
    <location>
        <begin position="365"/>
        <end position="423"/>
    </location>
</feature>
<evidence type="ECO:0000256" key="8">
    <source>
        <dbReference type="SAM" id="Phobius"/>
    </source>
</evidence>
<dbReference type="EMBL" id="CANHGI010000002">
    <property type="protein sequence ID" value="CAI5440975.1"/>
    <property type="molecule type" value="Genomic_DNA"/>
</dbReference>
<comment type="similarity">
    <text evidence="2">Belongs to the chloride channel MCLC family.</text>
</comment>
<dbReference type="InterPro" id="IPR009231">
    <property type="entry name" value="Chloride_chnl_CLIC-like"/>
</dbReference>
<dbReference type="PANTHER" id="PTHR34093">
    <property type="entry name" value="CHLORIDE CHANNEL CLIC-LIKE PROTEIN 1"/>
    <property type="match status" value="1"/>
</dbReference>
<evidence type="ECO:0000256" key="2">
    <source>
        <dbReference type="ARBA" id="ARBA00005944"/>
    </source>
</evidence>
<evidence type="ECO:0000313" key="9">
    <source>
        <dbReference type="EMBL" id="CAI5440975.1"/>
    </source>
</evidence>
<feature type="compositionally biased region" description="Polar residues" evidence="7">
    <location>
        <begin position="412"/>
        <end position="423"/>
    </location>
</feature>
<name>A0A9P1I9H5_9PELO</name>
<feature type="transmembrane region" description="Helical" evidence="8">
    <location>
        <begin position="140"/>
        <end position="158"/>
    </location>
</feature>
<dbReference type="Proteomes" id="UP001152747">
    <property type="component" value="Unassembled WGS sequence"/>
</dbReference>